<organism evidence="4">
    <name type="scientific">Thelazia callipaeda</name>
    <name type="common">Oriental eyeworm</name>
    <name type="synonym">Parasitic nematode</name>
    <dbReference type="NCBI Taxonomy" id="103827"/>
    <lineage>
        <taxon>Eukaryota</taxon>
        <taxon>Metazoa</taxon>
        <taxon>Ecdysozoa</taxon>
        <taxon>Nematoda</taxon>
        <taxon>Chromadorea</taxon>
        <taxon>Rhabditida</taxon>
        <taxon>Spirurina</taxon>
        <taxon>Spiruromorpha</taxon>
        <taxon>Thelazioidea</taxon>
        <taxon>Thelaziidae</taxon>
        <taxon>Thelazia</taxon>
    </lineage>
</organism>
<accession>A0A0N5CRH3</accession>
<dbReference type="Proteomes" id="UP000276776">
    <property type="component" value="Unassembled WGS sequence"/>
</dbReference>
<dbReference type="STRING" id="103827.A0A0N5CRH3"/>
<evidence type="ECO:0000313" key="3">
    <source>
        <dbReference type="Proteomes" id="UP000276776"/>
    </source>
</evidence>
<evidence type="ECO:0000256" key="1">
    <source>
        <dbReference type="SAM" id="MobiDB-lite"/>
    </source>
</evidence>
<feature type="region of interest" description="Disordered" evidence="1">
    <location>
        <begin position="253"/>
        <end position="280"/>
    </location>
</feature>
<dbReference type="AlphaFoldDB" id="A0A0N5CRH3"/>
<dbReference type="OMA" id="GERNEWT"/>
<evidence type="ECO:0000313" key="2">
    <source>
        <dbReference type="EMBL" id="VDM98980.1"/>
    </source>
</evidence>
<gene>
    <name evidence="2" type="ORF">TCLT_LOCUS2824</name>
</gene>
<evidence type="ECO:0000313" key="4">
    <source>
        <dbReference type="WBParaSite" id="TCLT_0000282301-mRNA-1"/>
    </source>
</evidence>
<sequence length="478" mass="53988">MNRGTDIVLRPLEQYVSVYHSGQSDVPGSGSVDLVHGKKSQICFSDQETLDFVGERDRHLSDVRCVSGQLKSTSSFKVHVATEDRTFLPSDRTRSNVDVPGFDVSITAKSMKERSLPVGVAHPCPRVSEVTGMKFSAGDTGVKGPDIFAKESSGFNYHRKTREVDYWIGRHSERHSRGSSDLTADVGVDVLSDFDWDVSDTSSRLHSDSARFISSHQEMYDKTTTRRTSPAPDLHWTTVSETTSVSYKKRISIERSRPRTASPSRLPISRRRYRPPPPPPEVAAYVRRDWTQFENSSLPRKYAGVPIEDDLRNQHTRFEATSLPSTYFPSTDRKAEGTLIRYDLPHPSSPPHYNYLSGERNNWTVEGGPKQPRVVDQSGQPLFDRQFSEQSQQATLQYQKSNLEEIPIVSRIRDLPMIEDGAVEYPFSTVIPVSKIETQDLTPGEHLRTTRSAPLRRARQRIHFLLPAVLVILNCGYV</sequence>
<protein>
    <submittedName>
        <fullName evidence="4">Junctophilin-2</fullName>
    </submittedName>
</protein>
<dbReference type="WBParaSite" id="TCLT_0000282301-mRNA-1">
    <property type="protein sequence ID" value="TCLT_0000282301-mRNA-1"/>
    <property type="gene ID" value="TCLT_0000282301"/>
</dbReference>
<name>A0A0N5CRH3_THECL</name>
<proteinExistence type="predicted"/>
<reference evidence="2 3" key="2">
    <citation type="submission" date="2018-11" db="EMBL/GenBank/DDBJ databases">
        <authorList>
            <consortium name="Pathogen Informatics"/>
        </authorList>
    </citation>
    <scope>NUCLEOTIDE SEQUENCE [LARGE SCALE GENOMIC DNA]</scope>
</reference>
<reference evidence="4" key="1">
    <citation type="submission" date="2017-02" db="UniProtKB">
        <authorList>
            <consortium name="WormBaseParasite"/>
        </authorList>
    </citation>
    <scope>IDENTIFICATION</scope>
</reference>
<keyword evidence="3" id="KW-1185">Reference proteome</keyword>
<dbReference type="OrthoDB" id="5843047at2759"/>
<dbReference type="EMBL" id="UYYF01000724">
    <property type="protein sequence ID" value="VDM98980.1"/>
    <property type="molecule type" value="Genomic_DNA"/>
</dbReference>